<evidence type="ECO:0000259" key="2">
    <source>
        <dbReference type="PROSITE" id="PS50830"/>
    </source>
</evidence>
<feature type="region of interest" description="Disordered" evidence="1">
    <location>
        <begin position="42"/>
        <end position="66"/>
    </location>
</feature>
<dbReference type="Proteomes" id="UP001500575">
    <property type="component" value="Unassembled WGS sequence"/>
</dbReference>
<feature type="domain" description="TNase-like" evidence="2">
    <location>
        <begin position="66"/>
        <end position="196"/>
    </location>
</feature>
<dbReference type="SMART" id="SM00318">
    <property type="entry name" value="SNc"/>
    <property type="match status" value="1"/>
</dbReference>
<dbReference type="InterPro" id="IPR035437">
    <property type="entry name" value="SNase_OB-fold_sf"/>
</dbReference>
<feature type="compositionally biased region" description="Pro residues" evidence="1">
    <location>
        <begin position="51"/>
        <end position="65"/>
    </location>
</feature>
<organism evidence="3 4">
    <name type="scientific">Nocardioides bigeumensis</name>
    <dbReference type="NCBI Taxonomy" id="433657"/>
    <lineage>
        <taxon>Bacteria</taxon>
        <taxon>Bacillati</taxon>
        <taxon>Actinomycetota</taxon>
        <taxon>Actinomycetes</taxon>
        <taxon>Propionibacteriales</taxon>
        <taxon>Nocardioidaceae</taxon>
        <taxon>Nocardioides</taxon>
    </lineage>
</organism>
<keyword evidence="4" id="KW-1185">Reference proteome</keyword>
<dbReference type="SUPFAM" id="SSF50199">
    <property type="entry name" value="Staphylococcal nuclease"/>
    <property type="match status" value="1"/>
</dbReference>
<accession>A0ABN2YCH1</accession>
<dbReference type="InterPro" id="IPR016071">
    <property type="entry name" value="Staphylococal_nuclease_OB-fold"/>
</dbReference>
<dbReference type="EMBL" id="BAAAQQ010000011">
    <property type="protein sequence ID" value="GAA2124712.1"/>
    <property type="molecule type" value="Genomic_DNA"/>
</dbReference>
<dbReference type="Gene3D" id="2.40.50.90">
    <property type="match status" value="1"/>
</dbReference>
<dbReference type="InterPro" id="IPR008613">
    <property type="entry name" value="Excalibur_Ca-bd_domain"/>
</dbReference>
<dbReference type="Pfam" id="PF05901">
    <property type="entry name" value="Excalibur"/>
    <property type="match status" value="1"/>
</dbReference>
<protein>
    <recommendedName>
        <fullName evidence="2">TNase-like domain-containing protein</fullName>
    </recommendedName>
</protein>
<name>A0ABN2YCH1_9ACTN</name>
<gene>
    <name evidence="3" type="ORF">GCM10009843_21660</name>
</gene>
<evidence type="ECO:0000313" key="3">
    <source>
        <dbReference type="EMBL" id="GAA2124712.1"/>
    </source>
</evidence>
<reference evidence="3 4" key="1">
    <citation type="journal article" date="2019" name="Int. J. Syst. Evol. Microbiol.">
        <title>The Global Catalogue of Microorganisms (GCM) 10K type strain sequencing project: providing services to taxonomists for standard genome sequencing and annotation.</title>
        <authorList>
            <consortium name="The Broad Institute Genomics Platform"/>
            <consortium name="The Broad Institute Genome Sequencing Center for Infectious Disease"/>
            <person name="Wu L."/>
            <person name="Ma J."/>
        </authorList>
    </citation>
    <scope>NUCLEOTIDE SEQUENCE [LARGE SCALE GENOMIC DNA]</scope>
    <source>
        <strain evidence="3 4">JCM 16021</strain>
    </source>
</reference>
<sequence length="197" mass="21382">MDCGDFPSQRAAQIYFLNHGGPASDPDNLDSDGDGIACESNPCPCFTGSNPPQPSPSPSPNPQPAPAQKVIVTKVIDGDRVRVKYVPGGSKATVSLLGTRAPKLNKCGGIESKRALKKVTPVGTRVQLIPDKKQRNKNGKGDLLRYVHKGKKDVNRQQLVKGWSELYVAKGKLTRQRSYARAEKVARQGSRGNWFTC</sequence>
<evidence type="ECO:0000313" key="4">
    <source>
        <dbReference type="Proteomes" id="UP001500575"/>
    </source>
</evidence>
<dbReference type="PROSITE" id="PS50830">
    <property type="entry name" value="TNASE_3"/>
    <property type="match status" value="1"/>
</dbReference>
<proteinExistence type="predicted"/>
<evidence type="ECO:0000256" key="1">
    <source>
        <dbReference type="SAM" id="MobiDB-lite"/>
    </source>
</evidence>
<comment type="caution">
    <text evidence="3">The sequence shown here is derived from an EMBL/GenBank/DDBJ whole genome shotgun (WGS) entry which is preliminary data.</text>
</comment>